<dbReference type="InterPro" id="IPR008991">
    <property type="entry name" value="Translation_prot_SH3-like_sf"/>
</dbReference>
<evidence type="ECO:0000313" key="11">
    <source>
        <dbReference type="EMBL" id="OBX51026.1"/>
    </source>
</evidence>
<evidence type="ECO:0000313" key="13">
    <source>
        <dbReference type="EMBL" id="QPT44862.1"/>
    </source>
</evidence>
<dbReference type="GO" id="GO:0019843">
    <property type="term" value="F:rRNA binding"/>
    <property type="evidence" value="ECO:0007669"/>
    <property type="project" value="UniProtKB-UniRule"/>
</dbReference>
<keyword evidence="5 8" id="KW-0687">Ribonucleoprotein</keyword>
<accession>A0A1B8PKC2</accession>
<evidence type="ECO:0000256" key="8">
    <source>
        <dbReference type="HAMAP-Rule" id="MF_01326"/>
    </source>
</evidence>
<evidence type="ECO:0000256" key="4">
    <source>
        <dbReference type="ARBA" id="ARBA00022980"/>
    </source>
</evidence>
<dbReference type="CDD" id="cd06089">
    <property type="entry name" value="KOW_RPL26"/>
    <property type="match status" value="1"/>
</dbReference>
<dbReference type="GO" id="GO:0003735">
    <property type="term" value="F:structural constituent of ribosome"/>
    <property type="evidence" value="ECO:0007669"/>
    <property type="project" value="InterPro"/>
</dbReference>
<keyword evidence="3 8" id="KW-0694">RNA-binding</keyword>
<evidence type="ECO:0000313" key="15">
    <source>
        <dbReference type="Proteomes" id="UP000092671"/>
    </source>
</evidence>
<dbReference type="InterPro" id="IPR057264">
    <property type="entry name" value="Ribosomal_uL24_C"/>
</dbReference>
<dbReference type="FunFam" id="2.30.30.30:FF:000004">
    <property type="entry name" value="50S ribosomal protein L24"/>
    <property type="match status" value="1"/>
</dbReference>
<evidence type="ECO:0000256" key="2">
    <source>
        <dbReference type="ARBA" id="ARBA00022730"/>
    </source>
</evidence>
<dbReference type="InterPro" id="IPR003256">
    <property type="entry name" value="Ribosomal_uL24"/>
</dbReference>
<evidence type="ECO:0000256" key="6">
    <source>
        <dbReference type="ARBA" id="ARBA00035206"/>
    </source>
</evidence>
<dbReference type="Proteomes" id="UP000092575">
    <property type="component" value="Unassembled WGS sequence"/>
</dbReference>
<dbReference type="OrthoDB" id="9807419at2"/>
<dbReference type="InterPro" id="IPR041988">
    <property type="entry name" value="Ribosomal_uL24_KOW"/>
</dbReference>
<gene>
    <name evidence="8 13" type="primary">rplX</name>
    <name evidence="12" type="ORF">A7456_09295</name>
    <name evidence="11" type="ORF">A9Z60_08570</name>
    <name evidence="13" type="ORF">I6G26_02145</name>
</gene>
<keyword evidence="4 8" id="KW-0689">Ribosomal protein</keyword>
<dbReference type="Proteomes" id="UP000092671">
    <property type="component" value="Unassembled WGS sequence"/>
</dbReference>
<comment type="similarity">
    <text evidence="1 8 9">Belongs to the universal ribosomal protein uL24 family.</text>
</comment>
<organism evidence="11 15">
    <name type="scientific">Moraxella nonliquefaciens</name>
    <dbReference type="NCBI Taxonomy" id="478"/>
    <lineage>
        <taxon>Bacteria</taxon>
        <taxon>Pseudomonadati</taxon>
        <taxon>Pseudomonadota</taxon>
        <taxon>Gammaproteobacteria</taxon>
        <taxon>Moraxellales</taxon>
        <taxon>Moraxellaceae</taxon>
        <taxon>Moraxella</taxon>
    </lineage>
</organism>
<dbReference type="Pfam" id="PF00467">
    <property type="entry name" value="KOW"/>
    <property type="match status" value="1"/>
</dbReference>
<name>A0A1B8PKC2_MORNO</name>
<dbReference type="EMBL" id="LZDN01000009">
    <property type="protein sequence ID" value="OBX51026.1"/>
    <property type="molecule type" value="Genomic_DNA"/>
</dbReference>
<dbReference type="Gene3D" id="2.30.30.30">
    <property type="match status" value="1"/>
</dbReference>
<dbReference type="STRING" id="478.A7456_09295"/>
<comment type="function">
    <text evidence="8">One of two assembly initiator proteins, it binds directly to the 5'-end of the 23S rRNA, where it nucleates assembly of the 50S subunit.</text>
</comment>
<dbReference type="Proteomes" id="UP000594834">
    <property type="component" value="Chromosome"/>
</dbReference>
<sequence length="105" mass="11416">MAKLRKGDTVVVIAGKDKGKQGTILAVKADRVKVEGINIVTKHQKPNQMLGKEGGIVKQEAFLHISNVAIYNAATQKADRIAYQINEEGKKVRIYRSTGEVVATA</sequence>
<dbReference type="InterPro" id="IPR005825">
    <property type="entry name" value="Ribosomal_uL24_CS"/>
</dbReference>
<dbReference type="NCBIfam" id="TIGR01079">
    <property type="entry name" value="rplX_bact"/>
    <property type="match status" value="1"/>
</dbReference>
<dbReference type="EMBL" id="CP065728">
    <property type="protein sequence ID" value="QPT44862.1"/>
    <property type="molecule type" value="Genomic_DNA"/>
</dbReference>
<keyword evidence="16" id="KW-1185">Reference proteome</keyword>
<dbReference type="GO" id="GO:0005840">
    <property type="term" value="C:ribosome"/>
    <property type="evidence" value="ECO:0007669"/>
    <property type="project" value="UniProtKB-KW"/>
</dbReference>
<reference evidence="13 16" key="3">
    <citation type="submission" date="2020-12" db="EMBL/GenBank/DDBJ databases">
        <title>FDA dAtabase for Regulatory Grade micrObial Sequences (FDA-ARGOS): Supporting development and validation of Infectious Disease Dx tests.</title>
        <authorList>
            <person name="Sproer C."/>
            <person name="Gronow S."/>
            <person name="Severitt S."/>
            <person name="Schroder I."/>
            <person name="Tallon L."/>
            <person name="Sadzewicz L."/>
            <person name="Zhao X."/>
            <person name="Boylan J."/>
            <person name="Ott S."/>
            <person name="Bowen H."/>
            <person name="Vavikolanu K."/>
            <person name="Mehta A."/>
            <person name="Aluvathingal J."/>
            <person name="Nadendla S."/>
            <person name="Lowell S."/>
            <person name="Myers T."/>
            <person name="Yan Y."/>
            <person name="Sichtig H."/>
        </authorList>
    </citation>
    <scope>NUCLEOTIDE SEQUENCE [LARGE SCALE GENOMIC DNA]</scope>
    <source>
        <strain evidence="13 16">FDAARGOS_869</strain>
    </source>
</reference>
<evidence type="ECO:0000256" key="9">
    <source>
        <dbReference type="RuleBase" id="RU003477"/>
    </source>
</evidence>
<dbReference type="PANTHER" id="PTHR12903">
    <property type="entry name" value="MITOCHONDRIAL RIBOSOMAL PROTEIN L24"/>
    <property type="match status" value="1"/>
</dbReference>
<dbReference type="SUPFAM" id="SSF50104">
    <property type="entry name" value="Translation proteins SH3-like domain"/>
    <property type="match status" value="1"/>
</dbReference>
<evidence type="ECO:0000256" key="1">
    <source>
        <dbReference type="ARBA" id="ARBA00010618"/>
    </source>
</evidence>
<dbReference type="Pfam" id="PF17136">
    <property type="entry name" value="ribosomal_L24"/>
    <property type="match status" value="1"/>
</dbReference>
<comment type="function">
    <text evidence="7 8">One of the proteins that surrounds the polypeptide exit tunnel on the outside of the subunit.</text>
</comment>
<dbReference type="AlphaFoldDB" id="A0A1B8PKC2"/>
<evidence type="ECO:0000256" key="5">
    <source>
        <dbReference type="ARBA" id="ARBA00023274"/>
    </source>
</evidence>
<dbReference type="GO" id="GO:0006412">
    <property type="term" value="P:translation"/>
    <property type="evidence" value="ECO:0007669"/>
    <property type="project" value="UniProtKB-UniRule"/>
</dbReference>
<dbReference type="InterPro" id="IPR014722">
    <property type="entry name" value="Rib_uL2_dom2"/>
</dbReference>
<dbReference type="PROSITE" id="PS01108">
    <property type="entry name" value="RIBOSOMAL_L24"/>
    <property type="match status" value="1"/>
</dbReference>
<comment type="subunit">
    <text evidence="8">Part of the 50S ribosomal subunit.</text>
</comment>
<evidence type="ECO:0000313" key="14">
    <source>
        <dbReference type="Proteomes" id="UP000092575"/>
    </source>
</evidence>
<evidence type="ECO:0000256" key="7">
    <source>
        <dbReference type="ARBA" id="ARBA00058688"/>
    </source>
</evidence>
<dbReference type="EMBL" id="LXTW01000004">
    <property type="protein sequence ID" value="OBX86683.1"/>
    <property type="molecule type" value="Genomic_DNA"/>
</dbReference>
<evidence type="ECO:0000259" key="10">
    <source>
        <dbReference type="SMART" id="SM00739"/>
    </source>
</evidence>
<dbReference type="SMART" id="SM00739">
    <property type="entry name" value="KOW"/>
    <property type="match status" value="1"/>
</dbReference>
<evidence type="ECO:0000313" key="16">
    <source>
        <dbReference type="Proteomes" id="UP000594834"/>
    </source>
</evidence>
<dbReference type="RefSeq" id="WP_066885071.1">
    <property type="nucleotide sequence ID" value="NZ_CP065728.1"/>
</dbReference>
<dbReference type="InterPro" id="IPR005824">
    <property type="entry name" value="KOW"/>
</dbReference>
<evidence type="ECO:0000256" key="3">
    <source>
        <dbReference type="ARBA" id="ARBA00022884"/>
    </source>
</evidence>
<protein>
    <recommendedName>
        <fullName evidence="6 8">Large ribosomal subunit protein uL24</fullName>
    </recommendedName>
</protein>
<feature type="domain" description="KOW" evidence="10">
    <location>
        <begin position="3"/>
        <end position="30"/>
    </location>
</feature>
<proteinExistence type="inferred from homology"/>
<dbReference type="GO" id="GO:1990904">
    <property type="term" value="C:ribonucleoprotein complex"/>
    <property type="evidence" value="ECO:0007669"/>
    <property type="project" value="UniProtKB-KW"/>
</dbReference>
<reference evidence="12 14" key="1">
    <citation type="submission" date="2016-05" db="EMBL/GenBank/DDBJ databases">
        <title>Draft genome sequence of Moraxella nonliquefaciens CCUG 348T.</title>
        <authorList>
            <person name="Salva-Serra F."/>
            <person name="Engstrom-Jakobsson H."/>
            <person name="Thorell K."/>
            <person name="Gonzales-Siles L."/>
            <person name="Karlsson R."/>
            <person name="Boulund F."/>
            <person name="Engstrand L."/>
            <person name="Kristiansson E."/>
            <person name="Moore E."/>
        </authorList>
    </citation>
    <scope>NUCLEOTIDE SEQUENCE [LARGE SCALE GENOMIC DNA]</scope>
    <source>
        <strain evidence="12 14">CCUG 348</strain>
    </source>
</reference>
<dbReference type="HAMAP" id="MF_01326_B">
    <property type="entry name" value="Ribosomal_uL24_B"/>
    <property type="match status" value="1"/>
</dbReference>
<keyword evidence="2 8" id="KW-0699">rRNA-binding</keyword>
<evidence type="ECO:0000313" key="12">
    <source>
        <dbReference type="EMBL" id="OBX86683.1"/>
    </source>
</evidence>
<reference evidence="11 15" key="2">
    <citation type="submission" date="2016-06" db="EMBL/GenBank/DDBJ databases">
        <title>Draft genome of Moraxella nonliquefaciens CCUG 60284.</title>
        <authorList>
            <person name="Salva-Serra F."/>
            <person name="Engstrom-Jakobsson H."/>
            <person name="Thorell K."/>
            <person name="Gonzales-Siles L."/>
            <person name="Karlsson R."/>
            <person name="Boulund F."/>
            <person name="Engstrand L."/>
            <person name="Kristiansson E."/>
            <person name="Moore E."/>
        </authorList>
    </citation>
    <scope>NUCLEOTIDE SEQUENCE [LARGE SCALE GENOMIC DNA]</scope>
    <source>
        <strain evidence="11 15">CCUG 60284</strain>
    </source>
</reference>